<protein>
    <recommendedName>
        <fullName evidence="4">Sce7726 family protein</fullName>
    </recommendedName>
</protein>
<evidence type="ECO:0000313" key="3">
    <source>
        <dbReference type="Proteomes" id="UP000248724"/>
    </source>
</evidence>
<reference evidence="2 3" key="1">
    <citation type="journal article" date="2017" name="Nature">
        <title>Atmospheric trace gases support primary production in Antarctic desert surface soil.</title>
        <authorList>
            <person name="Ji M."/>
            <person name="Greening C."/>
            <person name="Vanwonterghem I."/>
            <person name="Carere C.R."/>
            <person name="Bay S.K."/>
            <person name="Steen J.A."/>
            <person name="Montgomery K."/>
            <person name="Lines T."/>
            <person name="Beardall J."/>
            <person name="van Dorst J."/>
            <person name="Snape I."/>
            <person name="Stott M.B."/>
            <person name="Hugenholtz P."/>
            <person name="Ferrari B.C."/>
        </authorList>
    </citation>
    <scope>NUCLEOTIDE SEQUENCE [LARGE SCALE GENOMIC DNA]</scope>
    <source>
        <strain evidence="2">RRmetagenome_bin12</strain>
    </source>
</reference>
<evidence type="ECO:0008006" key="4">
    <source>
        <dbReference type="Google" id="ProtNLM"/>
    </source>
</evidence>
<dbReference type="Proteomes" id="UP000248724">
    <property type="component" value="Unassembled WGS sequence"/>
</dbReference>
<feature type="region of interest" description="Disordered" evidence="1">
    <location>
        <begin position="177"/>
        <end position="199"/>
    </location>
</feature>
<accession>A0A2W5Z0X6</accession>
<sequence length="199" mass="22353">MTTEAVVRGAPRQKLLAAPKQAPNLFDEFWVPRSNERADIALVSREMNGYEIKTDRDTLRRLPRQAPAYGRVFDRCTAVVASRHSSAVIDMLPEWWGIVEISVNGTVGFTVTRGARANPEVDPETLVRLLWRDEAFIALVRLGAEPSPRSTRSTLWTELLRLADLAQLRAAVRRALRHRASNPSPSRFMPLLTDGRAGR</sequence>
<dbReference type="EMBL" id="QHBU01000242">
    <property type="protein sequence ID" value="PZR78790.1"/>
    <property type="molecule type" value="Genomic_DNA"/>
</dbReference>
<proteinExistence type="predicted"/>
<dbReference type="InterPro" id="IPR047729">
    <property type="entry name" value="Sce7726-like"/>
</dbReference>
<comment type="caution">
    <text evidence="2">The sequence shown here is derived from an EMBL/GenBank/DDBJ whole genome shotgun (WGS) entry which is preliminary data.</text>
</comment>
<name>A0A2W5Z0X6_9BACT</name>
<gene>
    <name evidence="2" type="ORF">DLM65_12075</name>
</gene>
<dbReference type="NCBIfam" id="NF033832">
    <property type="entry name" value="sce7726_fam"/>
    <property type="match status" value="1"/>
</dbReference>
<dbReference type="AlphaFoldDB" id="A0A2W5Z0X6"/>
<evidence type="ECO:0000313" key="2">
    <source>
        <dbReference type="EMBL" id="PZR78790.1"/>
    </source>
</evidence>
<organism evidence="2 3">
    <name type="scientific">Candidatus Aeolococcus gillhamiae</name>
    <dbReference type="NCBI Taxonomy" id="3127015"/>
    <lineage>
        <taxon>Bacteria</taxon>
        <taxon>Bacillati</taxon>
        <taxon>Candidatus Dormiibacterota</taxon>
        <taxon>Candidatus Dormibacteria</taxon>
        <taxon>Candidatus Aeolococcales</taxon>
        <taxon>Candidatus Aeolococcaceae</taxon>
        <taxon>Candidatus Aeolococcus</taxon>
    </lineage>
</organism>
<evidence type="ECO:0000256" key="1">
    <source>
        <dbReference type="SAM" id="MobiDB-lite"/>
    </source>
</evidence>